<dbReference type="Ensembl" id="ENSFHET00000008706.1">
    <property type="protein sequence ID" value="ENSFHEP00000024089.1"/>
    <property type="gene ID" value="ENSFHEG00000005510.1"/>
</dbReference>
<evidence type="ECO:0000313" key="3">
    <source>
        <dbReference type="Proteomes" id="UP000265000"/>
    </source>
</evidence>
<sequence>MGFACSPCACLSVCDKGCLSCLSPCCPATDWRPLLGGVSSSHRKRRTLVAPEMNLSLDQSEGSLLSDDFLDTPDDLDINVDDMDTPDETDSLEFITNGNDLERSNQPHRDHEFYKLVPPNPFQQYDTIMVQGKTRGNKQYNKSYPLAVINRKMLVAEDYLIIYMNGGTPRSKMPGISWLKKCYQMIDRRLRKNLKSLVIAHPTWFIRTVLAISRPFISVKFMNKIQYVHSLDELAEIVPMEHVHVPECVIAGKSYCCCEMMMHVHVTLKKKTLL</sequence>
<feature type="domain" description="CRAL-TRIO" evidence="1">
    <location>
        <begin position="160"/>
        <end position="247"/>
    </location>
</feature>
<organism evidence="2 3">
    <name type="scientific">Fundulus heteroclitus</name>
    <name type="common">Killifish</name>
    <name type="synonym">Mummichog</name>
    <dbReference type="NCBI Taxonomy" id="8078"/>
    <lineage>
        <taxon>Eukaryota</taxon>
        <taxon>Metazoa</taxon>
        <taxon>Chordata</taxon>
        <taxon>Craniata</taxon>
        <taxon>Vertebrata</taxon>
        <taxon>Euteleostomi</taxon>
        <taxon>Actinopterygii</taxon>
        <taxon>Neopterygii</taxon>
        <taxon>Teleostei</taxon>
        <taxon>Neoteleostei</taxon>
        <taxon>Acanthomorphata</taxon>
        <taxon>Ovalentaria</taxon>
        <taxon>Atherinomorphae</taxon>
        <taxon>Cyprinodontiformes</taxon>
        <taxon>Fundulidae</taxon>
        <taxon>Fundulus</taxon>
    </lineage>
</organism>
<dbReference type="Pfam" id="PF13716">
    <property type="entry name" value="CRAL_TRIO_2"/>
    <property type="match status" value="1"/>
</dbReference>
<reference evidence="2" key="2">
    <citation type="submission" date="2025-09" db="UniProtKB">
        <authorList>
            <consortium name="Ensembl"/>
        </authorList>
    </citation>
    <scope>IDENTIFICATION</scope>
</reference>
<dbReference type="GeneTree" id="ENSGT00940000158364"/>
<dbReference type="Proteomes" id="UP000265000">
    <property type="component" value="Unplaced"/>
</dbReference>
<dbReference type="PANTHER" id="PTHR12112:SF9">
    <property type="entry name" value="CAYTAXIN"/>
    <property type="match status" value="1"/>
</dbReference>
<evidence type="ECO:0000313" key="2">
    <source>
        <dbReference type="Ensembl" id="ENSFHEP00000024089.1"/>
    </source>
</evidence>
<dbReference type="InterPro" id="IPR022181">
    <property type="entry name" value="Bcl2-/adenovirus-E1B"/>
</dbReference>
<reference evidence="2" key="1">
    <citation type="submission" date="2025-08" db="UniProtKB">
        <authorList>
            <consortium name="Ensembl"/>
        </authorList>
    </citation>
    <scope>IDENTIFICATION</scope>
</reference>
<keyword evidence="3" id="KW-1185">Reference proteome</keyword>
<dbReference type="InterPro" id="IPR036865">
    <property type="entry name" value="CRAL-TRIO_dom_sf"/>
</dbReference>
<accession>A0A3Q2QC51</accession>
<proteinExistence type="predicted"/>
<dbReference type="AlphaFoldDB" id="A0A3Q2QC51"/>
<dbReference type="InterPro" id="IPR001251">
    <property type="entry name" value="CRAL-TRIO_dom"/>
</dbReference>
<dbReference type="CDD" id="cd00170">
    <property type="entry name" value="SEC14"/>
    <property type="match status" value="1"/>
</dbReference>
<dbReference type="Pfam" id="PF12496">
    <property type="entry name" value="BNIP2"/>
    <property type="match status" value="1"/>
</dbReference>
<evidence type="ECO:0000259" key="1">
    <source>
        <dbReference type="PROSITE" id="PS50191"/>
    </source>
</evidence>
<dbReference type="PROSITE" id="PS50191">
    <property type="entry name" value="CRAL_TRIO"/>
    <property type="match status" value="1"/>
</dbReference>
<dbReference type="GO" id="GO:0005737">
    <property type="term" value="C:cytoplasm"/>
    <property type="evidence" value="ECO:0007669"/>
    <property type="project" value="TreeGrafter"/>
</dbReference>
<name>A0A3Q2QC51_FUNHE</name>
<protein>
    <submittedName>
        <fullName evidence="2">ATCAY kinesin light chain interacting caytaxin</fullName>
    </submittedName>
</protein>
<dbReference type="GO" id="GO:0006915">
    <property type="term" value="P:apoptotic process"/>
    <property type="evidence" value="ECO:0007669"/>
    <property type="project" value="TreeGrafter"/>
</dbReference>
<dbReference type="SUPFAM" id="SSF52087">
    <property type="entry name" value="CRAL/TRIO domain"/>
    <property type="match status" value="1"/>
</dbReference>
<dbReference type="PANTHER" id="PTHR12112">
    <property type="entry name" value="BNIP - RELATED"/>
    <property type="match status" value="1"/>
</dbReference>
<dbReference type="Gene3D" id="3.40.525.10">
    <property type="entry name" value="CRAL-TRIO lipid binding domain"/>
    <property type="match status" value="1"/>
</dbReference>